<dbReference type="RefSeq" id="XP_028143905.1">
    <property type="nucleotide sequence ID" value="XM_028288104.1"/>
</dbReference>
<proteinExistence type="predicted"/>
<protein>
    <submittedName>
        <fullName evidence="1">Uncharacterized protein LOC114337613</fullName>
    </submittedName>
</protein>
<evidence type="ECO:0000313" key="1">
    <source>
        <dbReference type="RefSeq" id="XP_028143905.1"/>
    </source>
</evidence>
<dbReference type="InParanoid" id="A0A6P7GJF5"/>
<name>A0A6P7GJF5_DIAVI</name>
<dbReference type="AlphaFoldDB" id="A0A6P7GJF5"/>
<organism evidence="1">
    <name type="scientific">Diabrotica virgifera virgifera</name>
    <name type="common">western corn rootworm</name>
    <dbReference type="NCBI Taxonomy" id="50390"/>
    <lineage>
        <taxon>Eukaryota</taxon>
        <taxon>Metazoa</taxon>
        <taxon>Ecdysozoa</taxon>
        <taxon>Arthropoda</taxon>
        <taxon>Hexapoda</taxon>
        <taxon>Insecta</taxon>
        <taxon>Pterygota</taxon>
        <taxon>Neoptera</taxon>
        <taxon>Endopterygota</taxon>
        <taxon>Coleoptera</taxon>
        <taxon>Polyphaga</taxon>
        <taxon>Cucujiformia</taxon>
        <taxon>Chrysomeloidea</taxon>
        <taxon>Chrysomelidae</taxon>
        <taxon>Galerucinae</taxon>
        <taxon>Diabroticina</taxon>
        <taxon>Diabroticites</taxon>
        <taxon>Diabrotica</taxon>
    </lineage>
</organism>
<sequence>MISIKHIFTCTMVDGKTVNVLTETKSTQACNVCKATPVNMNNIEDLNKRVCDQDSYKFGLSILHSYLRTYEYLLHIAYKLETQQWQARGNEAKAIVKRRKDNMSTEFYTKMGLVVDQPKQGGGNSNDGNTARKFFKNPDIVAEITGLSKELIERFANILLTLSSCHYIDEEKFRVYCLETAKLAVSSYGWYKMSASVHKILFHGADIIKSLPLPVGQMSEDVLEASQKSYKNLRQFHSRKTSRLNTNADIFNWMLISSDPVITNTRKRPKKEASTYNEVVRSMLRMPVFLASDDIAATEEHDDEGSEIID</sequence>
<accession>A0A6P7GJF5</accession>
<gene>
    <name evidence="1" type="primary">LOC114337613</name>
</gene>
<reference evidence="1" key="1">
    <citation type="submission" date="2025-08" db="UniProtKB">
        <authorList>
            <consortium name="RefSeq"/>
        </authorList>
    </citation>
    <scope>IDENTIFICATION</scope>
    <source>
        <tissue evidence="1">Whole insect</tissue>
    </source>
</reference>